<organism evidence="1 2">
    <name type="scientific">Anaerobaca lacustris</name>
    <dbReference type="NCBI Taxonomy" id="3044600"/>
    <lineage>
        <taxon>Bacteria</taxon>
        <taxon>Pseudomonadati</taxon>
        <taxon>Planctomycetota</taxon>
        <taxon>Phycisphaerae</taxon>
        <taxon>Sedimentisphaerales</taxon>
        <taxon>Anaerobacaceae</taxon>
        <taxon>Anaerobaca</taxon>
    </lineage>
</organism>
<reference evidence="1" key="1">
    <citation type="submission" date="2023-05" db="EMBL/GenBank/DDBJ databases">
        <title>Anaerotaeda fermentans gen. nov., sp. nov., a novel anaerobic planctomycete of the new family within the order Sedimentisphaerales isolated from Taman Peninsula, Russia.</title>
        <authorList>
            <person name="Khomyakova M.A."/>
            <person name="Merkel A.Y."/>
            <person name="Slobodkin A.I."/>
        </authorList>
    </citation>
    <scope>NUCLEOTIDE SEQUENCE</scope>
    <source>
        <strain evidence="1">M17dextr</strain>
    </source>
</reference>
<evidence type="ECO:0000313" key="2">
    <source>
        <dbReference type="Proteomes" id="UP001431776"/>
    </source>
</evidence>
<dbReference type="Proteomes" id="UP001431776">
    <property type="component" value="Unassembled WGS sequence"/>
</dbReference>
<accession>A0AAW6U101</accession>
<name>A0AAW6U101_9BACT</name>
<evidence type="ECO:0000313" key="1">
    <source>
        <dbReference type="EMBL" id="MDI6451673.1"/>
    </source>
</evidence>
<keyword evidence="2" id="KW-1185">Reference proteome</keyword>
<gene>
    <name evidence="1" type="ORF">QJ522_21610</name>
</gene>
<protein>
    <recommendedName>
        <fullName evidence="3">OmpA-like domain-containing protein</fullName>
    </recommendedName>
</protein>
<dbReference type="AlphaFoldDB" id="A0AAW6U101"/>
<dbReference type="RefSeq" id="WP_349247081.1">
    <property type="nucleotide sequence ID" value="NZ_JASCXX010000046.1"/>
</dbReference>
<dbReference type="PROSITE" id="PS51257">
    <property type="entry name" value="PROKAR_LIPOPROTEIN"/>
    <property type="match status" value="1"/>
</dbReference>
<comment type="caution">
    <text evidence="1">The sequence shown here is derived from an EMBL/GenBank/DDBJ whole genome shotgun (WGS) entry which is preliminary data.</text>
</comment>
<sequence length="163" mass="17318">MRWYGVLAVCLVCGLGLSCQESLRESRGDGNVDVELVNSLNRIGVDRAIIAQHTLYPYHFVADSAVLNELGARDLSILAGHFAEHEGTLNVRRGDTAPELYESRVTHVIEELGKAGVDTGRMNIADGMPGGSGMPSERVVTVLKSSSGLSSAQGSSYGGLTTR</sequence>
<proteinExistence type="predicted"/>
<dbReference type="EMBL" id="JASCXX010000046">
    <property type="protein sequence ID" value="MDI6451673.1"/>
    <property type="molecule type" value="Genomic_DNA"/>
</dbReference>
<evidence type="ECO:0008006" key="3">
    <source>
        <dbReference type="Google" id="ProtNLM"/>
    </source>
</evidence>